<evidence type="ECO:0000256" key="11">
    <source>
        <dbReference type="SAM" id="MobiDB-lite"/>
    </source>
</evidence>
<keyword evidence="9" id="KW-0408">Iron</keyword>
<dbReference type="InterPro" id="IPR058240">
    <property type="entry name" value="rSAM_sf"/>
</dbReference>
<keyword evidence="4" id="KW-0963">Cytoplasm</keyword>
<feature type="domain" description="Radical SAM core" evidence="12">
    <location>
        <begin position="247"/>
        <end position="492"/>
    </location>
</feature>
<dbReference type="Proteomes" id="UP000660262">
    <property type="component" value="Unassembled WGS sequence"/>
</dbReference>
<evidence type="ECO:0000256" key="3">
    <source>
        <dbReference type="ARBA" id="ARBA00022485"/>
    </source>
</evidence>
<dbReference type="OrthoDB" id="538249at2759"/>
<evidence type="ECO:0000256" key="10">
    <source>
        <dbReference type="ARBA" id="ARBA00023014"/>
    </source>
</evidence>
<dbReference type="InterPro" id="IPR004383">
    <property type="entry name" value="rRNA_lsu_MTrfase_RlmN/Cfr"/>
</dbReference>
<keyword evidence="10" id="KW-0411">Iron-sulfur</keyword>
<dbReference type="SUPFAM" id="SSF102114">
    <property type="entry name" value="Radical SAM enzymes"/>
    <property type="match status" value="1"/>
</dbReference>
<reference evidence="13" key="1">
    <citation type="submission" date="2020-10" db="EMBL/GenBank/DDBJ databases">
        <title>Unveiling of a novel bifunctional photoreceptor, Dualchrome1, isolated from a cosmopolitan green alga.</title>
        <authorList>
            <person name="Suzuki S."/>
            <person name="Kawachi M."/>
        </authorList>
    </citation>
    <scope>NUCLEOTIDE SEQUENCE</scope>
    <source>
        <strain evidence="13">NIES 2893</strain>
    </source>
</reference>
<evidence type="ECO:0000313" key="14">
    <source>
        <dbReference type="Proteomes" id="UP000660262"/>
    </source>
</evidence>
<evidence type="ECO:0000256" key="6">
    <source>
        <dbReference type="ARBA" id="ARBA00022679"/>
    </source>
</evidence>
<evidence type="ECO:0000256" key="9">
    <source>
        <dbReference type="ARBA" id="ARBA00023004"/>
    </source>
</evidence>
<evidence type="ECO:0000259" key="12">
    <source>
        <dbReference type="PROSITE" id="PS51918"/>
    </source>
</evidence>
<comment type="caution">
    <text evidence="13">The sequence shown here is derived from an EMBL/GenBank/DDBJ whole genome shotgun (WGS) entry which is preliminary data.</text>
</comment>
<dbReference type="SFLD" id="SFLDS00029">
    <property type="entry name" value="Radical_SAM"/>
    <property type="match status" value="1"/>
</dbReference>
<dbReference type="GO" id="GO:0005737">
    <property type="term" value="C:cytoplasm"/>
    <property type="evidence" value="ECO:0007669"/>
    <property type="project" value="UniProtKB-SubCell"/>
</dbReference>
<keyword evidence="6" id="KW-0808">Transferase</keyword>
<evidence type="ECO:0000313" key="13">
    <source>
        <dbReference type="EMBL" id="GHP02095.1"/>
    </source>
</evidence>
<dbReference type="Pfam" id="PF04055">
    <property type="entry name" value="Radical_SAM"/>
    <property type="match status" value="1"/>
</dbReference>
<dbReference type="InterPro" id="IPR040072">
    <property type="entry name" value="Methyltransferase_A"/>
</dbReference>
<dbReference type="GO" id="GO:0046872">
    <property type="term" value="F:metal ion binding"/>
    <property type="evidence" value="ECO:0007669"/>
    <property type="project" value="UniProtKB-KW"/>
</dbReference>
<dbReference type="GO" id="GO:0051539">
    <property type="term" value="F:4 iron, 4 sulfur cluster binding"/>
    <property type="evidence" value="ECO:0007669"/>
    <property type="project" value="UniProtKB-KW"/>
</dbReference>
<evidence type="ECO:0000256" key="1">
    <source>
        <dbReference type="ARBA" id="ARBA00001966"/>
    </source>
</evidence>
<dbReference type="EMBL" id="BNJQ01000002">
    <property type="protein sequence ID" value="GHP02095.1"/>
    <property type="molecule type" value="Genomic_DNA"/>
</dbReference>
<feature type="compositionally biased region" description="Polar residues" evidence="11">
    <location>
        <begin position="61"/>
        <end position="104"/>
    </location>
</feature>
<name>A0A830H4X2_9CHLO</name>
<evidence type="ECO:0000256" key="7">
    <source>
        <dbReference type="ARBA" id="ARBA00022691"/>
    </source>
</evidence>
<organism evidence="13 14">
    <name type="scientific">Pycnococcus provasolii</name>
    <dbReference type="NCBI Taxonomy" id="41880"/>
    <lineage>
        <taxon>Eukaryota</taxon>
        <taxon>Viridiplantae</taxon>
        <taxon>Chlorophyta</taxon>
        <taxon>Pseudoscourfieldiophyceae</taxon>
        <taxon>Pseudoscourfieldiales</taxon>
        <taxon>Pycnococcaceae</taxon>
        <taxon>Pycnococcus</taxon>
    </lineage>
</organism>
<dbReference type="GO" id="GO:0030488">
    <property type="term" value="P:tRNA methylation"/>
    <property type="evidence" value="ECO:0007669"/>
    <property type="project" value="TreeGrafter"/>
</dbReference>
<evidence type="ECO:0000256" key="2">
    <source>
        <dbReference type="ARBA" id="ARBA00004496"/>
    </source>
</evidence>
<dbReference type="PANTHER" id="PTHR30544">
    <property type="entry name" value="23S RRNA METHYLTRANSFERASE"/>
    <property type="match status" value="1"/>
</dbReference>
<evidence type="ECO:0000256" key="8">
    <source>
        <dbReference type="ARBA" id="ARBA00022723"/>
    </source>
</evidence>
<keyword evidence="8" id="KW-0479">Metal-binding</keyword>
<dbReference type="Gene3D" id="3.20.20.70">
    <property type="entry name" value="Aldolase class I"/>
    <property type="match status" value="1"/>
</dbReference>
<keyword evidence="3" id="KW-0004">4Fe-4S</keyword>
<evidence type="ECO:0000256" key="5">
    <source>
        <dbReference type="ARBA" id="ARBA00022603"/>
    </source>
</evidence>
<dbReference type="GO" id="GO:0070475">
    <property type="term" value="P:rRNA base methylation"/>
    <property type="evidence" value="ECO:0007669"/>
    <property type="project" value="TreeGrafter"/>
</dbReference>
<dbReference type="InterPro" id="IPR013785">
    <property type="entry name" value="Aldolase_TIM"/>
</dbReference>
<keyword evidence="14" id="KW-1185">Reference proteome</keyword>
<gene>
    <name evidence="13" type="ORF">PPROV_000085100</name>
</gene>
<keyword evidence="7" id="KW-0949">S-adenosyl-L-methionine</keyword>
<keyword evidence="5" id="KW-0489">Methyltransferase</keyword>
<dbReference type="CDD" id="cd01335">
    <property type="entry name" value="Radical_SAM"/>
    <property type="match status" value="1"/>
</dbReference>
<proteinExistence type="predicted"/>
<dbReference type="GO" id="GO:0008173">
    <property type="term" value="F:RNA methyltransferase activity"/>
    <property type="evidence" value="ECO:0007669"/>
    <property type="project" value="InterPro"/>
</dbReference>
<dbReference type="SFLD" id="SFLDG01062">
    <property type="entry name" value="methyltransferase_(Class_A)"/>
    <property type="match status" value="1"/>
</dbReference>
<feature type="region of interest" description="Disordered" evidence="11">
    <location>
        <begin position="45"/>
        <end position="108"/>
    </location>
</feature>
<protein>
    <recommendedName>
        <fullName evidence="12">Radical SAM core domain-containing protein</fullName>
    </recommendedName>
</protein>
<dbReference type="AlphaFoldDB" id="A0A830H4X2"/>
<accession>A0A830H4X2</accession>
<feature type="compositionally biased region" description="Low complexity" evidence="11">
    <location>
        <begin position="45"/>
        <end position="60"/>
    </location>
</feature>
<evidence type="ECO:0000256" key="4">
    <source>
        <dbReference type="ARBA" id="ARBA00022490"/>
    </source>
</evidence>
<sequence>MIMAARTPYKAFPLHKIHVSLTFGSRAPFRAGVSSRCCVVSATSQSCESPSGSGSGPQESKAQSAVDNDVGNTLMGQGIQGTSPASPSSRQFSGHSGQASVSLKSSKRTRLVHDDDSRVILKGLSMSELTYVLKNVAQVAQPARIAQRLFSAMYDVRAYIYRRKKQNAMPGLVASWDELEGHINAKTLDKLRRTCTLSGLVTLEDVQTSKDGTAKLVLRLDAAGKGASREELMAAGSTVEAVIIPDGAKRNTLCVSSQSGCGLNCQFCATGRLGFRGNLNACQVLEQMVIAARHVADHHADGQHNMLTNVVYMGMGEPLANLEAVKSSLEVLCEESVATFTIHANKITVSTSGLVPELNELMETTRAQLAVSLHATEDETRDWMVPVNRKYQLDELIGALERWFPKDDVGANGATNRWRSSVMIEYVLLQGINDTDEDAKRLAHMLQNVRAKVNLIQFNPHAGTIFATTSGDASARFRDMLMRSGQREVSLRVSRGDDENAACGQLAAGGSVDFAVPLSDVPARFQDAVVL</sequence>
<dbReference type="SFLD" id="SFLDF00275">
    <property type="entry name" value="adenosine_C2_methyltransferase"/>
    <property type="match status" value="1"/>
</dbReference>
<dbReference type="InterPro" id="IPR007197">
    <property type="entry name" value="rSAM"/>
</dbReference>
<dbReference type="PROSITE" id="PS51918">
    <property type="entry name" value="RADICAL_SAM"/>
    <property type="match status" value="1"/>
</dbReference>
<comment type="cofactor">
    <cofactor evidence="1">
        <name>[4Fe-4S] cluster</name>
        <dbReference type="ChEBI" id="CHEBI:49883"/>
    </cofactor>
</comment>
<comment type="subcellular location">
    <subcellularLocation>
        <location evidence="2">Cytoplasm</location>
    </subcellularLocation>
</comment>
<dbReference type="PANTHER" id="PTHR30544:SF9">
    <property type="entry name" value="RADICAL SAM SUPERFAMILY PROTEIN"/>
    <property type="match status" value="1"/>
</dbReference>